<dbReference type="VEuPathDB" id="AmoebaDB:NAEGRDRAFT_71455"/>
<dbReference type="SUPFAM" id="SSF51182">
    <property type="entry name" value="RmlC-like cupins"/>
    <property type="match status" value="1"/>
</dbReference>
<feature type="binding site" evidence="12">
    <location>
        <position position="334"/>
    </location>
    <ligand>
        <name>Fe cation</name>
        <dbReference type="ChEBI" id="CHEBI:24875"/>
    </ligand>
</feature>
<dbReference type="GO" id="GO:0006572">
    <property type="term" value="P:L-tyrosine catabolic process"/>
    <property type="evidence" value="ECO:0007669"/>
    <property type="project" value="UniProtKB-KW"/>
</dbReference>
<dbReference type="InterPro" id="IPR014710">
    <property type="entry name" value="RmlC-like_jellyroll"/>
</dbReference>
<dbReference type="PANTHER" id="PTHR11056">
    <property type="entry name" value="HOMOGENTISATE 1,2-DIOXYGENASE"/>
    <property type="match status" value="1"/>
</dbReference>
<comment type="cofactor">
    <cofactor evidence="1 12">
        <name>Fe cation</name>
        <dbReference type="ChEBI" id="CHEBI:24875"/>
    </cofactor>
</comment>
<dbReference type="PANTHER" id="PTHR11056:SF0">
    <property type="entry name" value="HOMOGENTISATE 1,2-DIOXYGENASE"/>
    <property type="match status" value="1"/>
</dbReference>
<feature type="binding site" evidence="12">
    <location>
        <position position="370"/>
    </location>
    <ligand>
        <name>homogentisate</name>
        <dbReference type="ChEBI" id="CHEBI:16169"/>
    </ligand>
</feature>
<dbReference type="InParanoid" id="D2VR43"/>
<dbReference type="InterPro" id="IPR046451">
    <property type="entry name" value="HgmA_C"/>
</dbReference>
<evidence type="ECO:0000313" key="15">
    <source>
        <dbReference type="EMBL" id="EFC40828.1"/>
    </source>
</evidence>
<dbReference type="OMA" id="MLPHGPD"/>
<evidence type="ECO:0000256" key="5">
    <source>
        <dbReference type="ARBA" id="ARBA00022723"/>
    </source>
</evidence>
<keyword evidence="9 12" id="KW-0408">Iron</keyword>
<evidence type="ECO:0000256" key="8">
    <source>
        <dbReference type="ARBA" id="ARBA00023002"/>
    </source>
</evidence>
<dbReference type="GO" id="GO:0004411">
    <property type="term" value="F:homogentisate 1,2-dioxygenase activity"/>
    <property type="evidence" value="ECO:0007669"/>
    <property type="project" value="UniProtKB-EC"/>
</dbReference>
<feature type="domain" description="Homogentisate 1,2-dioxygenase C-terminal" evidence="13">
    <location>
        <begin position="280"/>
        <end position="432"/>
    </location>
</feature>
<gene>
    <name evidence="15" type="ORF">NAEGRDRAFT_71455</name>
</gene>
<keyword evidence="7" id="KW-0223">Dioxygenase</keyword>
<dbReference type="Pfam" id="PF04209">
    <property type="entry name" value="HgmA_C"/>
    <property type="match status" value="1"/>
</dbReference>
<organism evidence="16">
    <name type="scientific">Naegleria gruberi</name>
    <name type="common">Amoeba</name>
    <dbReference type="NCBI Taxonomy" id="5762"/>
    <lineage>
        <taxon>Eukaryota</taxon>
        <taxon>Discoba</taxon>
        <taxon>Heterolobosea</taxon>
        <taxon>Tetramitia</taxon>
        <taxon>Eutetramitia</taxon>
        <taxon>Vahlkampfiidae</taxon>
        <taxon>Naegleria</taxon>
    </lineage>
</organism>
<protein>
    <recommendedName>
        <fullName evidence="4">homogentisate 1,2-dioxygenase</fullName>
        <ecNumber evidence="4">1.13.11.5</ecNumber>
    </recommendedName>
</protein>
<feature type="domain" description="Homogentisate 1,2-dioxygenase N-terminal" evidence="14">
    <location>
        <begin position="2"/>
        <end position="278"/>
    </location>
</feature>
<evidence type="ECO:0000256" key="7">
    <source>
        <dbReference type="ARBA" id="ARBA00022964"/>
    </source>
</evidence>
<dbReference type="KEGG" id="ngr:NAEGRDRAFT_71455"/>
<evidence type="ECO:0000259" key="14">
    <source>
        <dbReference type="Pfam" id="PF20510"/>
    </source>
</evidence>
<dbReference type="STRING" id="5762.D2VR43"/>
<dbReference type="InterPro" id="IPR005708">
    <property type="entry name" value="Homogentis_dOase"/>
</dbReference>
<feature type="binding site" evidence="12">
    <location>
        <position position="349"/>
    </location>
    <ligand>
        <name>homogentisate</name>
        <dbReference type="ChEBI" id="CHEBI:16169"/>
    </ligand>
</feature>
<keyword evidence="16" id="KW-1185">Reference proteome</keyword>
<dbReference type="eggNOG" id="KOG1417">
    <property type="taxonomic scope" value="Eukaryota"/>
</dbReference>
<evidence type="ECO:0000256" key="1">
    <source>
        <dbReference type="ARBA" id="ARBA00001962"/>
    </source>
</evidence>
<dbReference type="GeneID" id="8864489"/>
<sequence>MCGWGNTFSTEALEGALPLGQNTPQKCPYGLYAEQLQGTAFTAPRSCNQRVWFYRIRPSVVHFPFTNYEGNEQFSPLNSVKIDLGRLVTPQQIRWMPPKKVEEGIDFVDGLRVVAGSGSPQLKTGFSILQYQFTKSMGDRCMCNSDGDFLFVPEKGELLITTECGKLRVKPKEICVIPRGIKFTVDFADSSCTFARGYMSEVYAGHFVIPDLGPIGANGLANPRDFLYPIACYEDRDQGVEYEIIQKFQNQYFSAKCTYSPFDVVAWHGNYAPYKYDLNLFNVVNSVSYDHLDPSIFTVLTCQSAEKGVAVLDFVIFKDRWSVQEHSFRPPYYHRNTMNEYMGLIEGVYEAKEEGFVMGGGSLHNCMVPHGPEEKVFEKASNAELKPERVSEGSMAFMFESTYIINPTEYAMNEMNIDKDYYKCWINIQKHFNPNQK</sequence>
<feature type="binding site" evidence="12">
    <location>
        <position position="370"/>
    </location>
    <ligand>
        <name>Fe cation</name>
        <dbReference type="ChEBI" id="CHEBI:24875"/>
    </ligand>
</feature>
<evidence type="ECO:0000256" key="11">
    <source>
        <dbReference type="PIRSR" id="PIRSR605708-1"/>
    </source>
</evidence>
<dbReference type="Proteomes" id="UP000006671">
    <property type="component" value="Unassembled WGS sequence"/>
</dbReference>
<feature type="binding site" evidence="12">
    <location>
        <position position="340"/>
    </location>
    <ligand>
        <name>Fe cation</name>
        <dbReference type="ChEBI" id="CHEBI:24875"/>
    </ligand>
</feature>
<dbReference type="Pfam" id="PF20510">
    <property type="entry name" value="HgmA_N"/>
    <property type="match status" value="1"/>
</dbReference>
<dbReference type="RefSeq" id="XP_002673572.1">
    <property type="nucleotide sequence ID" value="XM_002673526.1"/>
</dbReference>
<keyword evidence="6" id="KW-0828">Tyrosine catabolism</keyword>
<keyword evidence="8" id="KW-0560">Oxidoreductase</keyword>
<dbReference type="NCBIfam" id="TIGR01015">
    <property type="entry name" value="hmgA"/>
    <property type="match status" value="1"/>
</dbReference>
<dbReference type="EMBL" id="GG738890">
    <property type="protein sequence ID" value="EFC40828.1"/>
    <property type="molecule type" value="Genomic_DNA"/>
</dbReference>
<dbReference type="Gene3D" id="2.60.120.10">
    <property type="entry name" value="Jelly Rolls"/>
    <property type="match status" value="1"/>
</dbReference>
<keyword evidence="5 12" id="KW-0479">Metal-binding</keyword>
<evidence type="ECO:0000256" key="12">
    <source>
        <dbReference type="PIRSR" id="PIRSR605708-2"/>
    </source>
</evidence>
<dbReference type="OrthoDB" id="1689029at2759"/>
<name>D2VR43_NAEGR</name>
<dbReference type="InterPro" id="IPR011051">
    <property type="entry name" value="RmlC_Cupin_sf"/>
</dbReference>
<evidence type="ECO:0000313" key="16">
    <source>
        <dbReference type="Proteomes" id="UP000006671"/>
    </source>
</evidence>
<dbReference type="UniPathway" id="UPA00139">
    <property type="reaction ID" value="UER00339"/>
</dbReference>
<keyword evidence="10" id="KW-0585">Phenylalanine catabolism</keyword>
<dbReference type="CDD" id="cd07000">
    <property type="entry name" value="cupin_HGO_N"/>
    <property type="match status" value="1"/>
</dbReference>
<dbReference type="InterPro" id="IPR046452">
    <property type="entry name" value="HgmA_N"/>
</dbReference>
<dbReference type="GO" id="GO:0006559">
    <property type="term" value="P:L-phenylalanine catabolic process"/>
    <property type="evidence" value="ECO:0007669"/>
    <property type="project" value="UniProtKB-UniPathway"/>
</dbReference>
<dbReference type="EC" id="1.13.11.5" evidence="4"/>
<dbReference type="GO" id="GO:0046872">
    <property type="term" value="F:metal ion binding"/>
    <property type="evidence" value="ECO:0007669"/>
    <property type="project" value="UniProtKB-KW"/>
</dbReference>
<dbReference type="FunFam" id="2.60.120.10:FF:000034">
    <property type="entry name" value="Homogentisate 1,2-dioxygenase"/>
    <property type="match status" value="1"/>
</dbReference>
<accession>D2VR43</accession>
<evidence type="ECO:0000256" key="9">
    <source>
        <dbReference type="ARBA" id="ARBA00023004"/>
    </source>
</evidence>
<reference evidence="15 16" key="1">
    <citation type="journal article" date="2010" name="Cell">
        <title>The genome of Naegleria gruberi illuminates early eukaryotic versatility.</title>
        <authorList>
            <person name="Fritz-Laylin L.K."/>
            <person name="Prochnik S.E."/>
            <person name="Ginger M.L."/>
            <person name="Dacks J.B."/>
            <person name="Carpenter M.L."/>
            <person name="Field M.C."/>
            <person name="Kuo A."/>
            <person name="Paredez A."/>
            <person name="Chapman J."/>
            <person name="Pham J."/>
            <person name="Shu S."/>
            <person name="Neupane R."/>
            <person name="Cipriano M."/>
            <person name="Mancuso J."/>
            <person name="Tu H."/>
            <person name="Salamov A."/>
            <person name="Lindquist E."/>
            <person name="Shapiro H."/>
            <person name="Lucas S."/>
            <person name="Grigoriev I.V."/>
            <person name="Cande W.Z."/>
            <person name="Fulton C."/>
            <person name="Rokhsar D.S."/>
            <person name="Dawson S.C."/>
        </authorList>
    </citation>
    <scope>NUCLEOTIDE SEQUENCE [LARGE SCALE GENOMIC DNA]</scope>
    <source>
        <strain evidence="15 16">NEG-M</strain>
    </source>
</reference>
<evidence type="ECO:0000256" key="6">
    <source>
        <dbReference type="ARBA" id="ARBA00022878"/>
    </source>
</evidence>
<comment type="pathway">
    <text evidence="2">Amino-acid degradation; L-phenylalanine degradation; acetoacetate and fumarate from L-phenylalanine: step 4/6.</text>
</comment>
<evidence type="ECO:0000256" key="3">
    <source>
        <dbReference type="ARBA" id="ARBA00007757"/>
    </source>
</evidence>
<dbReference type="AlphaFoldDB" id="D2VR43"/>
<dbReference type="GO" id="GO:0005737">
    <property type="term" value="C:cytoplasm"/>
    <property type="evidence" value="ECO:0007669"/>
    <property type="project" value="TreeGrafter"/>
</dbReference>
<evidence type="ECO:0000256" key="10">
    <source>
        <dbReference type="ARBA" id="ARBA00023232"/>
    </source>
</evidence>
<evidence type="ECO:0000256" key="4">
    <source>
        <dbReference type="ARBA" id="ARBA00013127"/>
    </source>
</evidence>
<comment type="similarity">
    <text evidence="3">Belongs to the homogentisate dioxygenase family.</text>
</comment>
<feature type="active site" description="Proton acceptor" evidence="11">
    <location>
        <position position="291"/>
    </location>
</feature>
<evidence type="ECO:0000256" key="2">
    <source>
        <dbReference type="ARBA" id="ARBA00004704"/>
    </source>
</evidence>
<evidence type="ECO:0000259" key="13">
    <source>
        <dbReference type="Pfam" id="PF04209"/>
    </source>
</evidence>
<proteinExistence type="inferred from homology"/>